<name>A0AAX3LWR6_9BACL</name>
<dbReference type="KEGG" id="pka:PQ456_12675"/>
<reference evidence="2 3" key="1">
    <citation type="submission" date="2023-02" db="EMBL/GenBank/DDBJ databases">
        <title>Genome sequence of Paenibacillus kyungheensis KACC 18744.</title>
        <authorList>
            <person name="Kim S."/>
            <person name="Heo J."/>
            <person name="Kwon S.-W."/>
        </authorList>
    </citation>
    <scope>NUCLEOTIDE SEQUENCE [LARGE SCALE GENOMIC DNA]</scope>
    <source>
        <strain evidence="2 3">KACC 18744</strain>
    </source>
</reference>
<evidence type="ECO:0000259" key="1">
    <source>
        <dbReference type="Pfam" id="PF13474"/>
    </source>
</evidence>
<dbReference type="Pfam" id="PF13474">
    <property type="entry name" value="SnoaL_3"/>
    <property type="match status" value="1"/>
</dbReference>
<protein>
    <submittedName>
        <fullName evidence="2">Nuclear transport factor 2 family protein</fullName>
    </submittedName>
</protein>
<dbReference type="EMBL" id="CP117416">
    <property type="protein sequence ID" value="WCT54060.1"/>
    <property type="molecule type" value="Genomic_DNA"/>
</dbReference>
<proteinExistence type="predicted"/>
<organism evidence="2 3">
    <name type="scientific">Paenibacillus kyungheensis</name>
    <dbReference type="NCBI Taxonomy" id="1452732"/>
    <lineage>
        <taxon>Bacteria</taxon>
        <taxon>Bacillati</taxon>
        <taxon>Bacillota</taxon>
        <taxon>Bacilli</taxon>
        <taxon>Bacillales</taxon>
        <taxon>Paenibacillaceae</taxon>
        <taxon>Paenibacillus</taxon>
    </lineage>
</organism>
<dbReference type="InterPro" id="IPR032710">
    <property type="entry name" value="NTF2-like_dom_sf"/>
</dbReference>
<dbReference type="AlphaFoldDB" id="A0AAX3LWR6"/>
<evidence type="ECO:0000313" key="3">
    <source>
        <dbReference type="Proteomes" id="UP001220509"/>
    </source>
</evidence>
<keyword evidence="3" id="KW-1185">Reference proteome</keyword>
<gene>
    <name evidence="2" type="ORF">PQ456_12675</name>
</gene>
<sequence>MNTMNHNEIAEIVMNIERANNERWNQGDCHGYLDSYSDDISYFDPITEKLLVGKEAVEKHILAHYKNPNIIRSEYIDPDVAISEAGDLAVLSYNLRNFVAGEHGEEQLQNFWNSTAVFRQINGKWRTVNAHWSFVQHPGIVSRPNSF</sequence>
<dbReference type="Gene3D" id="3.10.450.50">
    <property type="match status" value="1"/>
</dbReference>
<evidence type="ECO:0000313" key="2">
    <source>
        <dbReference type="EMBL" id="WCT54060.1"/>
    </source>
</evidence>
<dbReference type="RefSeq" id="WP_273612612.1">
    <property type="nucleotide sequence ID" value="NZ_CP117416.1"/>
</dbReference>
<dbReference type="Proteomes" id="UP001220509">
    <property type="component" value="Chromosome"/>
</dbReference>
<dbReference type="SUPFAM" id="SSF54427">
    <property type="entry name" value="NTF2-like"/>
    <property type="match status" value="1"/>
</dbReference>
<feature type="domain" description="SnoaL-like" evidence="1">
    <location>
        <begin position="24"/>
        <end position="135"/>
    </location>
</feature>
<accession>A0AAX3LWR6</accession>
<dbReference type="InterPro" id="IPR037401">
    <property type="entry name" value="SnoaL-like"/>
</dbReference>